<comment type="caution">
    <text evidence="1">The sequence shown here is derived from an EMBL/GenBank/DDBJ whole genome shotgun (WGS) entry which is preliminary data.</text>
</comment>
<accession>A0ABX3EH00</accession>
<evidence type="ECO:0000313" key="2">
    <source>
        <dbReference type="Proteomes" id="UP000186058"/>
    </source>
</evidence>
<dbReference type="EMBL" id="LVWI01000097">
    <property type="protein sequence ID" value="OKP78480.1"/>
    <property type="molecule type" value="Genomic_DNA"/>
</dbReference>
<dbReference type="Proteomes" id="UP000186058">
    <property type="component" value="Unassembled WGS sequence"/>
</dbReference>
<proteinExistence type="predicted"/>
<gene>
    <name evidence="1" type="ORF">A3844_28990</name>
</gene>
<protein>
    <submittedName>
        <fullName evidence="1">Uncharacterized protein</fullName>
    </submittedName>
</protein>
<evidence type="ECO:0000313" key="1">
    <source>
        <dbReference type="EMBL" id="OKP78480.1"/>
    </source>
</evidence>
<sequence length="279" mass="31650">MPAAKSVSLIKDEVPEYDGSGRAYMTGGTELKADYSSDRNLPLAVFMPENLIRFERNGRTAWGTSDKSNWISFRKIQTDDSALAGAYKPEIADGAAALLQYKEYQGGYPDGNSRVDVFRIRAKEEIYQAEIRTTPAQREELLPLFIDILREVQYMKKQTPLVAGVFIQEPNVGVGKENRQMLNEVMICLQAIVAHDKKKFMSTMYSPETGDYLSFFINTSTSYRFTEMTYEGIPAEGTQRANFDVSFQYMTDEGYQADQSYTISLLRTKQGEWKVANID</sequence>
<organism evidence="1 2">
    <name type="scientific">Paenibacillus helianthi</name>
    <dbReference type="NCBI Taxonomy" id="1349432"/>
    <lineage>
        <taxon>Bacteria</taxon>
        <taxon>Bacillati</taxon>
        <taxon>Bacillota</taxon>
        <taxon>Bacilli</taxon>
        <taxon>Bacillales</taxon>
        <taxon>Paenibacillaceae</taxon>
        <taxon>Paenibacillus</taxon>
    </lineage>
</organism>
<keyword evidence="2" id="KW-1185">Reference proteome</keyword>
<reference evidence="1 2" key="1">
    <citation type="submission" date="2016-03" db="EMBL/GenBank/DDBJ databases">
        <authorList>
            <person name="Sant'Anna F.H."/>
            <person name="Ambrosini A."/>
            <person name="Souza R."/>
            <person name="Bach E."/>
            <person name="Fernandes G."/>
            <person name="Balsanelli E."/>
            <person name="Baura V.A."/>
            <person name="Souza E.M."/>
            <person name="Passaglia L."/>
        </authorList>
    </citation>
    <scope>NUCLEOTIDE SEQUENCE [LARGE SCALE GENOMIC DNA]</scope>
    <source>
        <strain evidence="1 2">P26E</strain>
    </source>
</reference>
<name>A0ABX3EH00_9BACL</name>